<evidence type="ECO:0000313" key="1">
    <source>
        <dbReference type="EMBL" id="ACU17484.1"/>
    </source>
</evidence>
<dbReference type="AlphaFoldDB" id="C6T6P2"/>
<sequence length="51" mass="6079">MIFVQLLYWKNINFNSTIAGCNIIYIHIHKQYLPVTATVVMRHDVNCTFYM</sequence>
<name>C6T6P2_SOYBN</name>
<protein>
    <submittedName>
        <fullName evidence="1">Uncharacterized protein</fullName>
    </submittedName>
</protein>
<organism evidence="1">
    <name type="scientific">Glycine max</name>
    <name type="common">Soybean</name>
    <name type="synonym">Glycine hispida</name>
    <dbReference type="NCBI Taxonomy" id="3847"/>
    <lineage>
        <taxon>Eukaryota</taxon>
        <taxon>Viridiplantae</taxon>
        <taxon>Streptophyta</taxon>
        <taxon>Embryophyta</taxon>
        <taxon>Tracheophyta</taxon>
        <taxon>Spermatophyta</taxon>
        <taxon>Magnoliopsida</taxon>
        <taxon>eudicotyledons</taxon>
        <taxon>Gunneridae</taxon>
        <taxon>Pentapetalae</taxon>
        <taxon>rosids</taxon>
        <taxon>fabids</taxon>
        <taxon>Fabales</taxon>
        <taxon>Fabaceae</taxon>
        <taxon>Papilionoideae</taxon>
        <taxon>50 kb inversion clade</taxon>
        <taxon>NPAAA clade</taxon>
        <taxon>indigoferoid/millettioid clade</taxon>
        <taxon>Phaseoleae</taxon>
        <taxon>Glycine</taxon>
        <taxon>Glycine subgen. Soja</taxon>
    </lineage>
</organism>
<accession>C6T6P2</accession>
<reference evidence="1" key="1">
    <citation type="submission" date="2009-08" db="EMBL/GenBank/DDBJ databases">
        <authorList>
            <person name="Cheung F."/>
            <person name="Xiao Y."/>
            <person name="Chan A."/>
            <person name="Moskal W."/>
            <person name="Town C.D."/>
        </authorList>
    </citation>
    <scope>NUCLEOTIDE SEQUENCE</scope>
</reference>
<dbReference type="EMBL" id="BT093109">
    <property type="protein sequence ID" value="ACU17484.1"/>
    <property type="molecule type" value="mRNA"/>
</dbReference>
<proteinExistence type="evidence at transcript level"/>